<evidence type="ECO:0000313" key="2">
    <source>
        <dbReference type="Proteomes" id="UP000325333"/>
    </source>
</evidence>
<organism evidence="1 2">
    <name type="scientific">Azospirillum argentinense</name>
    <dbReference type="NCBI Taxonomy" id="2970906"/>
    <lineage>
        <taxon>Bacteria</taxon>
        <taxon>Pseudomonadati</taxon>
        <taxon>Pseudomonadota</taxon>
        <taxon>Alphaproteobacteria</taxon>
        <taxon>Rhodospirillales</taxon>
        <taxon>Azospirillaceae</taxon>
        <taxon>Azospirillum</taxon>
    </lineage>
</organism>
<dbReference type="Proteomes" id="UP000325333">
    <property type="component" value="Unassembled WGS sequence"/>
</dbReference>
<reference evidence="1 2" key="1">
    <citation type="submission" date="2019-07" db="EMBL/GenBank/DDBJ databases">
        <title>Genome sequencing of the stress-tolerant strain Azospirillum brasilense Az19.</title>
        <authorList>
            <person name="Maroniche G.A."/>
            <person name="Garcia J.E."/>
            <person name="Pagnussat L."/>
            <person name="Amenta M."/>
            <person name="Creus C.M."/>
        </authorList>
    </citation>
    <scope>NUCLEOTIDE SEQUENCE [LARGE SCALE GENOMIC DNA]</scope>
    <source>
        <strain evidence="1 2">Az19</strain>
    </source>
</reference>
<gene>
    <name evidence="1" type="ORF">FH063_002511</name>
</gene>
<dbReference type="EMBL" id="VEWN01000013">
    <property type="protein sequence ID" value="KAA1053929.1"/>
    <property type="molecule type" value="Genomic_DNA"/>
</dbReference>
<sequence length="32" mass="3479">MPGGVAVNRRKHHMATCALIPTITLTKETDSE</sequence>
<name>A0A5B0KNR7_9PROT</name>
<feature type="non-terminal residue" evidence="1">
    <location>
        <position position="32"/>
    </location>
</feature>
<evidence type="ECO:0000313" key="1">
    <source>
        <dbReference type="EMBL" id="KAA1053929.1"/>
    </source>
</evidence>
<proteinExistence type="predicted"/>
<dbReference type="AlphaFoldDB" id="A0A5B0KNR7"/>
<comment type="caution">
    <text evidence="1">The sequence shown here is derived from an EMBL/GenBank/DDBJ whole genome shotgun (WGS) entry which is preliminary data.</text>
</comment>
<protein>
    <submittedName>
        <fullName evidence="1">Uncharacterized protein</fullName>
    </submittedName>
</protein>
<accession>A0A5B0KNR7</accession>